<dbReference type="SUPFAM" id="SSF82866">
    <property type="entry name" value="Multidrug efflux transporter AcrB transmembrane domain"/>
    <property type="match status" value="2"/>
</dbReference>
<name>A0A1L7AM45_9PROT</name>
<keyword evidence="5 6" id="KW-0472">Membrane</keyword>
<dbReference type="PANTHER" id="PTHR33406:SF13">
    <property type="entry name" value="MEMBRANE PROTEIN YDFJ"/>
    <property type="match status" value="1"/>
</dbReference>
<evidence type="ECO:0000256" key="4">
    <source>
        <dbReference type="ARBA" id="ARBA00022989"/>
    </source>
</evidence>
<evidence type="ECO:0000256" key="1">
    <source>
        <dbReference type="ARBA" id="ARBA00004651"/>
    </source>
</evidence>
<feature type="transmembrane region" description="Helical" evidence="6">
    <location>
        <begin position="658"/>
        <end position="680"/>
    </location>
</feature>
<feature type="transmembrane region" description="Helical" evidence="6">
    <location>
        <begin position="745"/>
        <end position="767"/>
    </location>
</feature>
<dbReference type="RefSeq" id="WP_075800558.1">
    <property type="nucleotide sequence ID" value="NZ_CP015584.1"/>
</dbReference>
<feature type="transmembrane region" description="Helical" evidence="6">
    <location>
        <begin position="359"/>
        <end position="381"/>
    </location>
</feature>
<feature type="transmembrane region" description="Helical" evidence="6">
    <location>
        <begin position="627"/>
        <end position="646"/>
    </location>
</feature>
<evidence type="ECO:0000256" key="6">
    <source>
        <dbReference type="SAM" id="Phobius"/>
    </source>
</evidence>
<feature type="transmembrane region" description="Helical" evidence="6">
    <location>
        <begin position="242"/>
        <end position="259"/>
    </location>
</feature>
<proteinExistence type="predicted"/>
<dbReference type="Pfam" id="PF03176">
    <property type="entry name" value="MMPL"/>
    <property type="match status" value="1"/>
</dbReference>
<reference evidence="8 9" key="1">
    <citation type="submission" date="2016-05" db="EMBL/GenBank/DDBJ databases">
        <title>Complete Genome and Methylome Analysis of Psychrotrophic Bacterial Isolates from Antarctic Lake Untersee.</title>
        <authorList>
            <person name="Fomenkov A."/>
            <person name="Akimov V.N."/>
            <person name="Vasilyeva L.V."/>
            <person name="Andersen D."/>
            <person name="Vincze T."/>
            <person name="Roberts R.J."/>
        </authorList>
    </citation>
    <scope>NUCLEOTIDE SEQUENCE [LARGE SCALE GENOMIC DNA]</scope>
    <source>
        <strain evidence="8 9">U14-5</strain>
    </source>
</reference>
<evidence type="ECO:0000313" key="8">
    <source>
        <dbReference type="EMBL" id="APT59847.1"/>
    </source>
</evidence>
<keyword evidence="4 6" id="KW-1133">Transmembrane helix</keyword>
<feature type="transmembrane region" description="Helical" evidence="6">
    <location>
        <begin position="333"/>
        <end position="353"/>
    </location>
</feature>
<evidence type="ECO:0000256" key="2">
    <source>
        <dbReference type="ARBA" id="ARBA00022475"/>
    </source>
</evidence>
<dbReference type="PANTHER" id="PTHR33406">
    <property type="entry name" value="MEMBRANE PROTEIN MJ1562-RELATED"/>
    <property type="match status" value="1"/>
</dbReference>
<dbReference type="STRING" id="257708.RGI145_21310"/>
<dbReference type="AlphaFoldDB" id="A0A1L7AM45"/>
<evidence type="ECO:0000259" key="7">
    <source>
        <dbReference type="Pfam" id="PF03176"/>
    </source>
</evidence>
<evidence type="ECO:0000313" key="9">
    <source>
        <dbReference type="Proteomes" id="UP000185494"/>
    </source>
</evidence>
<dbReference type="InterPro" id="IPR050545">
    <property type="entry name" value="Mycobact_MmpL"/>
</dbReference>
<protein>
    <recommendedName>
        <fullName evidence="7">Membrane transport protein MMPL domain-containing protein</fullName>
    </recommendedName>
</protein>
<dbReference type="InterPro" id="IPR004869">
    <property type="entry name" value="MMPL_dom"/>
</dbReference>
<feature type="domain" description="Membrane transport protein MMPL" evidence="7">
    <location>
        <begin position="199"/>
        <end position="381"/>
    </location>
</feature>
<accession>A0A1L7AM45</accession>
<comment type="subcellular location">
    <subcellularLocation>
        <location evidence="1">Cell membrane</location>
        <topology evidence="1">Multi-pass membrane protein</topology>
    </subcellularLocation>
</comment>
<organism evidence="8 9">
    <name type="scientific">Roseomonas gilardii</name>
    <dbReference type="NCBI Taxonomy" id="257708"/>
    <lineage>
        <taxon>Bacteria</taxon>
        <taxon>Pseudomonadati</taxon>
        <taxon>Pseudomonadota</taxon>
        <taxon>Alphaproteobacteria</taxon>
        <taxon>Acetobacterales</taxon>
        <taxon>Roseomonadaceae</taxon>
        <taxon>Roseomonas</taxon>
    </lineage>
</organism>
<dbReference type="Gene3D" id="1.20.1640.10">
    <property type="entry name" value="Multidrug efflux transporter AcrB transmembrane domain"/>
    <property type="match status" value="2"/>
</dbReference>
<keyword evidence="3 6" id="KW-0812">Transmembrane</keyword>
<dbReference type="KEGG" id="rgi:RGI145_21310"/>
<dbReference type="GO" id="GO:0005886">
    <property type="term" value="C:plasma membrane"/>
    <property type="evidence" value="ECO:0007669"/>
    <property type="project" value="UniProtKB-SubCell"/>
</dbReference>
<feature type="transmembrane region" description="Helical" evidence="6">
    <location>
        <begin position="686"/>
        <end position="706"/>
    </location>
</feature>
<gene>
    <name evidence="8" type="ORF">RGI145_21310</name>
</gene>
<keyword evidence="2" id="KW-1003">Cell membrane</keyword>
<dbReference type="Proteomes" id="UP000185494">
    <property type="component" value="Chromosome 2"/>
</dbReference>
<sequence>MLLALFLLALIGTGLFRAVPLRSEMADFLPPPDTPAAAFLLDELRSGVATTVILAGIQGAPEEELAKLSRAVGEALRGSGRFTFVGNGALDLGDGERELLFRYRYLLSPAMTPELFTEPVLRQKLEALIDGLRSSASPLLARFGFADPVGAFFALLQSWLGESRVELRHGVWFAGGSGPPRALIVARTAASGLDVEAQRQVMQLFRDAFAAATPAAGARLLVSGPAVFSAEAAAAVRADVEMITWLSGLLVTALIWWRYRSLLMLAVVALPLAAGTLAGFAMVALVFGAVHGAALGFGMTMLGVTVDYPILLISQRRPGEHLAETARRIRSTLGLAALSAALGLTAMIGSGFAGLAQLGLFGGVGLLVGAATTIWLLPLLVPEARIVARPLSVPVLRGLERVRGRRGIVVLLALAALGALSFRGIAWEDDLSRLSPVPQAQRDLDAELRAQLGAPDVSTLVAIHGPDAETVLRKAEQVGAVLAPLVSDGRLGGFDSPARYLPSMATQGRRQAVLPSEDALRARLATAMMGLPFRPTAFDRFTEAVRESRGLAPLQPDALDRAPLLKARLGPLLSRHGAGWQGLVIPSGLQDAAAFRQAMAELGDPAILPVVVKAEMEGMVATTTGQALRWAGLGGIGVLLLLAIGLREEPGRVGVAAMARAAAPVLAALLVTLTLLPVLGERLNPFHLAALLLLAGVGMDYSLFLGRSDIHSPSEASRVLGSVLNCTLTTLLTFGLLGFCQTPVLRGIGLTVSLGVIGAFLFSLAMAPGHQPRQDAQA</sequence>
<feature type="transmembrane region" description="Helical" evidence="6">
    <location>
        <begin position="266"/>
        <end position="287"/>
    </location>
</feature>
<feature type="transmembrane region" description="Helical" evidence="6">
    <location>
        <begin position="293"/>
        <end position="313"/>
    </location>
</feature>
<feature type="transmembrane region" description="Helical" evidence="6">
    <location>
        <begin position="718"/>
        <end position="739"/>
    </location>
</feature>
<evidence type="ECO:0000256" key="5">
    <source>
        <dbReference type="ARBA" id="ARBA00023136"/>
    </source>
</evidence>
<evidence type="ECO:0000256" key="3">
    <source>
        <dbReference type="ARBA" id="ARBA00022692"/>
    </source>
</evidence>
<dbReference type="EMBL" id="CP015584">
    <property type="protein sequence ID" value="APT59847.1"/>
    <property type="molecule type" value="Genomic_DNA"/>
</dbReference>